<feature type="domain" description="Lactate/malate dehydrogenase C-terminal" evidence="15">
    <location>
        <begin position="174"/>
        <end position="330"/>
    </location>
</feature>
<feature type="binding site" evidence="11">
    <location>
        <position position="55"/>
    </location>
    <ligand>
        <name>NAD(+)</name>
        <dbReference type="ChEBI" id="CHEBI:57540"/>
    </ligand>
</feature>
<accession>A0A1A8ZBW9</accession>
<dbReference type="InterPro" id="IPR022383">
    <property type="entry name" value="Lactate/malate_DH_C"/>
</dbReference>
<dbReference type="Pfam" id="PF00056">
    <property type="entry name" value="Ldh_1_N"/>
    <property type="match status" value="1"/>
</dbReference>
<gene>
    <name evidence="16" type="ORF">POVWA1_043880</name>
    <name evidence="17" type="ORF">POVWA2_042390</name>
</gene>
<dbReference type="AlphaFoldDB" id="A0A1A8ZBW9"/>
<evidence type="ECO:0000313" key="18">
    <source>
        <dbReference type="Proteomes" id="UP000078550"/>
    </source>
</evidence>
<dbReference type="PRINTS" id="PR00086">
    <property type="entry name" value="LLDHDRGNASE"/>
</dbReference>
<dbReference type="Proteomes" id="UP000078555">
    <property type="component" value="Unassembled WGS sequence"/>
</dbReference>
<keyword evidence="8" id="KW-0670">Pyruvate</keyword>
<dbReference type="GO" id="GO:0006089">
    <property type="term" value="P:lactate metabolic process"/>
    <property type="evidence" value="ECO:0007669"/>
    <property type="project" value="TreeGrafter"/>
</dbReference>
<evidence type="ECO:0000256" key="5">
    <source>
        <dbReference type="ARBA" id="ARBA00016495"/>
    </source>
</evidence>
<keyword evidence="13" id="KW-1133">Transmembrane helix</keyword>
<dbReference type="Gene3D" id="3.90.110.10">
    <property type="entry name" value="Lactate dehydrogenase/glycoside hydrolase, family 4, C-terminal"/>
    <property type="match status" value="1"/>
</dbReference>
<feature type="domain" description="Lactate/malate dehydrogenase N-terminal" evidence="14">
    <location>
        <begin position="26"/>
        <end position="169"/>
    </location>
</feature>
<evidence type="ECO:0000256" key="1">
    <source>
        <dbReference type="ARBA" id="ARBA00004843"/>
    </source>
</evidence>
<dbReference type="Proteomes" id="UP000078550">
    <property type="component" value="Unassembled WGS sequence"/>
</dbReference>
<reference evidence="16" key="1">
    <citation type="submission" date="2016-05" db="EMBL/GenBank/DDBJ databases">
        <authorList>
            <person name="Lavstsen T."/>
            <person name="Jespersen J.S."/>
        </authorList>
    </citation>
    <scope>NUCLEOTIDE SEQUENCE [LARGE SCALE GENOMIC DNA]</scope>
</reference>
<dbReference type="FunFam" id="3.40.50.720:FF:000362">
    <property type="entry name" value="L-lactate dehydrogenase"/>
    <property type="match status" value="1"/>
</dbReference>
<keyword evidence="13" id="KW-0812">Transmembrane</keyword>
<keyword evidence="7 11" id="KW-0520">NAD</keyword>
<dbReference type="Pfam" id="PF02866">
    <property type="entry name" value="Ldh_1_C"/>
    <property type="match status" value="1"/>
</dbReference>
<dbReference type="PIRSF" id="PIRSF000102">
    <property type="entry name" value="Lac_mal_DH"/>
    <property type="match status" value="1"/>
</dbReference>
<dbReference type="EMBL" id="FLRD01000119">
    <property type="protein sequence ID" value="SBT41361.1"/>
    <property type="molecule type" value="Genomic_DNA"/>
</dbReference>
<dbReference type="InterPro" id="IPR015955">
    <property type="entry name" value="Lactate_DH/Glyco_Ohase_4_C"/>
</dbReference>
<feature type="binding site" evidence="11">
    <location>
        <begin position="31"/>
        <end position="36"/>
    </location>
    <ligand>
        <name>NAD(+)</name>
        <dbReference type="ChEBI" id="CHEBI:57540"/>
    </ligand>
</feature>
<evidence type="ECO:0000259" key="15">
    <source>
        <dbReference type="Pfam" id="PF02866"/>
    </source>
</evidence>
<evidence type="ECO:0000256" key="12">
    <source>
        <dbReference type="RuleBase" id="RU003369"/>
    </source>
</evidence>
<dbReference type="Gene3D" id="3.40.50.720">
    <property type="entry name" value="NAD(P)-binding Rossmann-like Domain"/>
    <property type="match status" value="1"/>
</dbReference>
<evidence type="ECO:0000256" key="6">
    <source>
        <dbReference type="ARBA" id="ARBA00023002"/>
    </source>
</evidence>
<dbReference type="NCBIfam" id="NF004863">
    <property type="entry name" value="PRK06223.1"/>
    <property type="match status" value="1"/>
</dbReference>
<sequence length="336" mass="36482">MPGCTCAVDIRSGHTHTLFKMAPKAKIVLVGSGMIGGVMATLIVQKNLGDVVMFDIVKNMPLGKALDTSHTNVMAYSNCQVTGSNTYEDLKGADVVIVTAGFTKAPGKSDKEWNRDDLLPLNNKIMIEIGGHIKNYCPNAFIIVVTNPVDVMVQLLHQHSGVPKNKIVGLGGVLDTSRLKYYISQKLKVCPRDVNAHIVGAHGNKMVVLKRYITVGGIPLQEFVNNKKITDAELDAIFDRTVNTALEIVNYHASPYVAPAAAIIEMAESYLKDLKKVLICSTLLEGQYGHTGVFGGTPLVLGCNGVEQVFELQLNAEEKKMFDEAIAETKRMKALA</sequence>
<name>A0A1A8ZBW9_PLAOA</name>
<dbReference type="InterPro" id="IPR001236">
    <property type="entry name" value="Lactate/malate_DH_N"/>
</dbReference>
<evidence type="ECO:0000256" key="9">
    <source>
        <dbReference type="ARBA" id="ARBA00049258"/>
    </source>
</evidence>
<evidence type="ECO:0000259" key="14">
    <source>
        <dbReference type="Pfam" id="PF00056"/>
    </source>
</evidence>
<evidence type="ECO:0000256" key="8">
    <source>
        <dbReference type="ARBA" id="ARBA00023317"/>
    </source>
</evidence>
<evidence type="ECO:0000256" key="2">
    <source>
        <dbReference type="ARBA" id="ARBA00006054"/>
    </source>
</evidence>
<evidence type="ECO:0000256" key="11">
    <source>
        <dbReference type="PIRSR" id="PIRSR000102-3"/>
    </source>
</evidence>
<evidence type="ECO:0000256" key="7">
    <source>
        <dbReference type="ARBA" id="ARBA00023027"/>
    </source>
</evidence>
<protein>
    <recommendedName>
        <fullName evidence="5">L-lactate dehydrogenase</fullName>
        <ecNumber evidence="4">1.1.1.27</ecNumber>
    </recommendedName>
</protein>
<dbReference type="InterPro" id="IPR011275">
    <property type="entry name" value="Malate_DH_type3"/>
</dbReference>
<evidence type="ECO:0000256" key="13">
    <source>
        <dbReference type="SAM" id="Phobius"/>
    </source>
</evidence>
<dbReference type="EC" id="1.1.1.27" evidence="4"/>
<feature type="transmembrane region" description="Helical" evidence="13">
    <location>
        <begin position="27"/>
        <end position="44"/>
    </location>
</feature>
<proteinExistence type="inferred from homology"/>
<evidence type="ECO:0000313" key="19">
    <source>
        <dbReference type="Proteomes" id="UP000078555"/>
    </source>
</evidence>
<organism evidence="16 19">
    <name type="scientific">Plasmodium ovale wallikeri</name>
    <dbReference type="NCBI Taxonomy" id="864142"/>
    <lineage>
        <taxon>Eukaryota</taxon>
        <taxon>Sar</taxon>
        <taxon>Alveolata</taxon>
        <taxon>Apicomplexa</taxon>
        <taxon>Aconoidasida</taxon>
        <taxon>Haemosporida</taxon>
        <taxon>Plasmodiidae</taxon>
        <taxon>Plasmodium</taxon>
        <taxon>Plasmodium (Plasmodium)</taxon>
    </lineage>
</organism>
<feature type="active site" description="Proton acceptor" evidence="10">
    <location>
        <position position="202"/>
    </location>
</feature>
<comment type="catalytic activity">
    <reaction evidence="9">
        <text>(S)-lactate + NAD(+) = pyruvate + NADH + H(+)</text>
        <dbReference type="Rhea" id="RHEA:23444"/>
        <dbReference type="ChEBI" id="CHEBI:15361"/>
        <dbReference type="ChEBI" id="CHEBI:15378"/>
        <dbReference type="ChEBI" id="CHEBI:16651"/>
        <dbReference type="ChEBI" id="CHEBI:57540"/>
        <dbReference type="ChEBI" id="CHEBI:57945"/>
        <dbReference type="EC" id="1.1.1.27"/>
    </reaction>
</comment>
<dbReference type="InterPro" id="IPR001557">
    <property type="entry name" value="L-lactate/malate_DH"/>
</dbReference>
<feature type="binding site" evidence="11">
    <location>
        <begin position="145"/>
        <end position="147"/>
    </location>
    <ligand>
        <name>NAD(+)</name>
        <dbReference type="ChEBI" id="CHEBI:57540"/>
    </ligand>
</feature>
<dbReference type="CDD" id="cd01339">
    <property type="entry name" value="LDH-like_MDH"/>
    <property type="match status" value="1"/>
</dbReference>
<evidence type="ECO:0000256" key="3">
    <source>
        <dbReference type="ARBA" id="ARBA00011881"/>
    </source>
</evidence>
<dbReference type="SUPFAM" id="SSF51735">
    <property type="entry name" value="NAD(P)-binding Rossmann-fold domains"/>
    <property type="match status" value="1"/>
</dbReference>
<comment type="subunit">
    <text evidence="3">Homotetramer.</text>
</comment>
<dbReference type="PANTHER" id="PTHR43128:SF16">
    <property type="entry name" value="L-LACTATE DEHYDROGENASE"/>
    <property type="match status" value="1"/>
</dbReference>
<dbReference type="GO" id="GO:0004459">
    <property type="term" value="F:L-lactate dehydrogenase (NAD+) activity"/>
    <property type="evidence" value="ECO:0007669"/>
    <property type="project" value="UniProtKB-EC"/>
</dbReference>
<keyword evidence="6 12" id="KW-0560">Oxidoreductase</keyword>
<dbReference type="InterPro" id="IPR036291">
    <property type="entry name" value="NAD(P)-bd_dom_sf"/>
</dbReference>
<reference evidence="18 19" key="2">
    <citation type="submission" date="2016-05" db="EMBL/GenBank/DDBJ databases">
        <authorList>
            <person name="Naeem Raeece"/>
        </authorList>
    </citation>
    <scope>NUCLEOTIDE SEQUENCE [LARGE SCALE GENOMIC DNA]</scope>
</reference>
<dbReference type="EMBL" id="FLRE01000160">
    <property type="protein sequence ID" value="SBT41740.1"/>
    <property type="molecule type" value="Genomic_DNA"/>
</dbReference>
<feature type="binding site" evidence="11">
    <location>
        <position position="122"/>
    </location>
    <ligand>
        <name>NAD(+)</name>
        <dbReference type="ChEBI" id="CHEBI:57540"/>
    </ligand>
</feature>
<keyword evidence="19" id="KW-1185">Reference proteome</keyword>
<dbReference type="PANTHER" id="PTHR43128">
    <property type="entry name" value="L-2-HYDROXYCARBOXYLATE DEHYDROGENASE (NAD(P)(+))"/>
    <property type="match status" value="1"/>
</dbReference>
<keyword evidence="13" id="KW-0472">Membrane</keyword>
<evidence type="ECO:0000313" key="16">
    <source>
        <dbReference type="EMBL" id="SBT41361.1"/>
    </source>
</evidence>
<dbReference type="SUPFAM" id="SSF56327">
    <property type="entry name" value="LDH C-terminal domain-like"/>
    <property type="match status" value="1"/>
</dbReference>
<evidence type="ECO:0000256" key="4">
    <source>
        <dbReference type="ARBA" id="ARBA00012967"/>
    </source>
</evidence>
<comment type="pathway">
    <text evidence="1">Fermentation; pyruvate fermentation to lactate; (S)-lactate from pyruvate: step 1/1.</text>
</comment>
<evidence type="ECO:0000256" key="10">
    <source>
        <dbReference type="PIRSR" id="PIRSR000102-1"/>
    </source>
</evidence>
<comment type="similarity">
    <text evidence="2">Belongs to the LDH/MDH superfamily. LDH family.</text>
</comment>
<evidence type="ECO:0000313" key="17">
    <source>
        <dbReference type="EMBL" id="SBT41740.1"/>
    </source>
</evidence>